<comment type="similarity">
    <text evidence="7">Belongs to the RnpA family.</text>
</comment>
<dbReference type="Pfam" id="PF00825">
    <property type="entry name" value="Ribonuclease_P"/>
    <property type="match status" value="1"/>
</dbReference>
<dbReference type="Gene3D" id="3.30.230.10">
    <property type="match status" value="1"/>
</dbReference>
<dbReference type="GO" id="GO:0000049">
    <property type="term" value="F:tRNA binding"/>
    <property type="evidence" value="ECO:0007669"/>
    <property type="project" value="UniProtKB-UniRule"/>
</dbReference>
<keyword evidence="10" id="KW-1185">Reference proteome</keyword>
<dbReference type="AlphaFoldDB" id="A0A3L9YZ94"/>
<evidence type="ECO:0000313" key="10">
    <source>
        <dbReference type="Proteomes" id="UP000271339"/>
    </source>
</evidence>
<name>A0A3L9YZ94_9FLAO</name>
<accession>A0A3L9YZ94</accession>
<keyword evidence="6 7" id="KW-0694">RNA-binding</keyword>
<keyword evidence="3 7" id="KW-0540">Nuclease</keyword>
<dbReference type="Proteomes" id="UP000271339">
    <property type="component" value="Unassembled WGS sequence"/>
</dbReference>
<evidence type="ECO:0000256" key="2">
    <source>
        <dbReference type="ARBA" id="ARBA00022694"/>
    </source>
</evidence>
<comment type="caution">
    <text evidence="9">The sequence shown here is derived from an EMBL/GenBank/DDBJ whole genome shotgun (WGS) entry which is preliminary data.</text>
</comment>
<keyword evidence="2 7" id="KW-0819">tRNA processing</keyword>
<dbReference type="EC" id="3.1.26.5" evidence="7 8"/>
<organism evidence="9 10">
    <name type="scientific">Ulvibacter antarcticus</name>
    <dbReference type="NCBI Taxonomy" id="442714"/>
    <lineage>
        <taxon>Bacteria</taxon>
        <taxon>Pseudomonadati</taxon>
        <taxon>Bacteroidota</taxon>
        <taxon>Flavobacteriia</taxon>
        <taxon>Flavobacteriales</taxon>
        <taxon>Flavobacteriaceae</taxon>
        <taxon>Ulvibacter</taxon>
    </lineage>
</organism>
<comment type="function">
    <text evidence="1 7">RNaseP catalyzes the removal of the 5'-leader sequence from pre-tRNA to produce the mature 5'-terminus. It can also cleave other RNA substrates such as 4.5S RNA. The protein component plays an auxiliary but essential role in vivo by binding to the 5'-leader sequence and broadening the substrate specificity of the ribozyme.</text>
</comment>
<dbReference type="GO" id="GO:0001682">
    <property type="term" value="P:tRNA 5'-leader removal"/>
    <property type="evidence" value="ECO:0007669"/>
    <property type="project" value="UniProtKB-UniRule"/>
</dbReference>
<evidence type="ECO:0000256" key="7">
    <source>
        <dbReference type="HAMAP-Rule" id="MF_00227"/>
    </source>
</evidence>
<dbReference type="HAMAP" id="MF_00227">
    <property type="entry name" value="RNase_P"/>
    <property type="match status" value="1"/>
</dbReference>
<dbReference type="GO" id="GO:0030677">
    <property type="term" value="C:ribonuclease P complex"/>
    <property type="evidence" value="ECO:0007669"/>
    <property type="project" value="TreeGrafter"/>
</dbReference>
<evidence type="ECO:0000256" key="8">
    <source>
        <dbReference type="NCBIfam" id="TIGR00188"/>
    </source>
</evidence>
<dbReference type="InterPro" id="IPR020539">
    <property type="entry name" value="RNase_P_CS"/>
</dbReference>
<proteinExistence type="inferred from homology"/>
<sequence length="121" mass="14178">MNFRLPPSEKLKSSKTIAQIFDEGKSFSKFPIKFIFIPLENTQKTRAAFAVPKRNFKFAVTRNRIKRQLREVYRLQKPHYLLNSGKNFALLILFVGKDKPQYAQLEKSMIALLKKLEDENS</sequence>
<dbReference type="EMBL" id="REFC01000011">
    <property type="protein sequence ID" value="RMA66031.1"/>
    <property type="molecule type" value="Genomic_DNA"/>
</dbReference>
<dbReference type="GO" id="GO:0004526">
    <property type="term" value="F:ribonuclease P activity"/>
    <property type="evidence" value="ECO:0007669"/>
    <property type="project" value="UniProtKB-UniRule"/>
</dbReference>
<evidence type="ECO:0000256" key="3">
    <source>
        <dbReference type="ARBA" id="ARBA00022722"/>
    </source>
</evidence>
<comment type="catalytic activity">
    <reaction evidence="7">
        <text>Endonucleolytic cleavage of RNA, removing 5'-extranucleotides from tRNA precursor.</text>
        <dbReference type="EC" id="3.1.26.5"/>
    </reaction>
</comment>
<reference evidence="9 10" key="1">
    <citation type="submission" date="2018-10" db="EMBL/GenBank/DDBJ databases">
        <title>Genomic Encyclopedia of Archaeal and Bacterial Type Strains, Phase II (KMG-II): from individual species to whole genera.</title>
        <authorList>
            <person name="Goeker M."/>
        </authorList>
    </citation>
    <scope>NUCLEOTIDE SEQUENCE [LARGE SCALE GENOMIC DNA]</scope>
    <source>
        <strain evidence="9 10">DSM 23424</strain>
    </source>
</reference>
<dbReference type="InterPro" id="IPR020568">
    <property type="entry name" value="Ribosomal_Su5_D2-typ_SF"/>
</dbReference>
<evidence type="ECO:0000256" key="4">
    <source>
        <dbReference type="ARBA" id="ARBA00022759"/>
    </source>
</evidence>
<evidence type="ECO:0000256" key="1">
    <source>
        <dbReference type="ARBA" id="ARBA00002663"/>
    </source>
</evidence>
<evidence type="ECO:0000256" key="6">
    <source>
        <dbReference type="ARBA" id="ARBA00022884"/>
    </source>
</evidence>
<evidence type="ECO:0000313" key="9">
    <source>
        <dbReference type="EMBL" id="RMA66031.1"/>
    </source>
</evidence>
<evidence type="ECO:0000256" key="5">
    <source>
        <dbReference type="ARBA" id="ARBA00022801"/>
    </source>
</evidence>
<protein>
    <recommendedName>
        <fullName evidence="7 8">Ribonuclease P protein component</fullName>
        <shortName evidence="7">RNase P protein</shortName>
        <shortName evidence="7">RNaseP protein</shortName>
        <ecNumber evidence="7 8">3.1.26.5</ecNumber>
    </recommendedName>
    <alternativeName>
        <fullName evidence="7">Protein C5</fullName>
    </alternativeName>
</protein>
<dbReference type="NCBIfam" id="TIGR00188">
    <property type="entry name" value="rnpA"/>
    <property type="match status" value="1"/>
</dbReference>
<dbReference type="PROSITE" id="PS00648">
    <property type="entry name" value="RIBONUCLEASE_P"/>
    <property type="match status" value="1"/>
</dbReference>
<dbReference type="InterPro" id="IPR014721">
    <property type="entry name" value="Ribsml_uS5_D2-typ_fold_subgr"/>
</dbReference>
<dbReference type="PANTHER" id="PTHR33992:SF1">
    <property type="entry name" value="RIBONUCLEASE P PROTEIN COMPONENT"/>
    <property type="match status" value="1"/>
</dbReference>
<dbReference type="PANTHER" id="PTHR33992">
    <property type="entry name" value="RIBONUCLEASE P PROTEIN COMPONENT"/>
    <property type="match status" value="1"/>
</dbReference>
<keyword evidence="4 7" id="KW-0255">Endonuclease</keyword>
<gene>
    <name evidence="7" type="primary">rnpA</name>
    <name evidence="9" type="ORF">BXY75_0448</name>
</gene>
<dbReference type="OrthoDB" id="1524972at2"/>
<dbReference type="InterPro" id="IPR000100">
    <property type="entry name" value="RNase_P"/>
</dbReference>
<comment type="subunit">
    <text evidence="7">Consists of a catalytic RNA component (M1 or rnpB) and a protein subunit.</text>
</comment>
<dbReference type="SUPFAM" id="SSF54211">
    <property type="entry name" value="Ribosomal protein S5 domain 2-like"/>
    <property type="match status" value="1"/>
</dbReference>
<keyword evidence="5 7" id="KW-0378">Hydrolase</keyword>
<dbReference type="GO" id="GO:0042781">
    <property type="term" value="F:3'-tRNA processing endoribonuclease activity"/>
    <property type="evidence" value="ECO:0007669"/>
    <property type="project" value="TreeGrafter"/>
</dbReference>